<dbReference type="PANTHER" id="PTHR10890">
    <property type="entry name" value="CYSTEINYL-TRNA SYNTHETASE"/>
    <property type="match status" value="1"/>
</dbReference>
<evidence type="ECO:0000256" key="7">
    <source>
        <dbReference type="ARBA" id="ARBA00022741"/>
    </source>
</evidence>
<keyword evidence="7 13" id="KW-0547">Nucleotide-binding</keyword>
<keyword evidence="5 13" id="KW-0436">Ligase</keyword>
<gene>
    <name evidence="13" type="primary">cysS</name>
    <name evidence="16" type="ORF">SAMN03080614_103211</name>
</gene>
<evidence type="ECO:0000256" key="6">
    <source>
        <dbReference type="ARBA" id="ARBA00022723"/>
    </source>
</evidence>
<dbReference type="PANTHER" id="PTHR10890:SF3">
    <property type="entry name" value="CYSTEINE--TRNA LIGASE, CYTOPLASMIC"/>
    <property type="match status" value="1"/>
</dbReference>
<evidence type="ECO:0000256" key="10">
    <source>
        <dbReference type="ARBA" id="ARBA00022917"/>
    </source>
</evidence>
<dbReference type="Pfam" id="PF23493">
    <property type="entry name" value="CysS_C"/>
    <property type="match status" value="1"/>
</dbReference>
<name>A0A1I0B663_9FIRM</name>
<dbReference type="SMART" id="SM00840">
    <property type="entry name" value="DALR_2"/>
    <property type="match status" value="1"/>
</dbReference>
<feature type="domain" description="Cysteinyl-tRNA synthetase class Ia DALR" evidence="15">
    <location>
        <begin position="354"/>
        <end position="417"/>
    </location>
</feature>
<evidence type="ECO:0000313" key="16">
    <source>
        <dbReference type="EMBL" id="SET01897.1"/>
    </source>
</evidence>
<proteinExistence type="inferred from homology"/>
<evidence type="ECO:0000256" key="2">
    <source>
        <dbReference type="ARBA" id="ARBA00005594"/>
    </source>
</evidence>
<feature type="binding site" evidence="13">
    <location>
        <position position="208"/>
    </location>
    <ligand>
        <name>Zn(2+)</name>
        <dbReference type="ChEBI" id="CHEBI:29105"/>
    </ligand>
</feature>
<feature type="binding site" evidence="13">
    <location>
        <position position="233"/>
    </location>
    <ligand>
        <name>Zn(2+)</name>
        <dbReference type="ChEBI" id="CHEBI:29105"/>
    </ligand>
</feature>
<dbReference type="GO" id="GO:0005524">
    <property type="term" value="F:ATP binding"/>
    <property type="evidence" value="ECO:0007669"/>
    <property type="project" value="UniProtKB-UniRule"/>
</dbReference>
<feature type="binding site" evidence="13">
    <location>
        <position position="268"/>
    </location>
    <ligand>
        <name>ATP</name>
        <dbReference type="ChEBI" id="CHEBI:30616"/>
    </ligand>
</feature>
<dbReference type="GO" id="GO:0006423">
    <property type="term" value="P:cysteinyl-tRNA aminoacylation"/>
    <property type="evidence" value="ECO:0007669"/>
    <property type="project" value="UniProtKB-UniRule"/>
</dbReference>
<dbReference type="CDD" id="cd00672">
    <property type="entry name" value="CysRS_core"/>
    <property type="match status" value="1"/>
</dbReference>
<dbReference type="STRING" id="1120990.SAMN03080614_103211"/>
<comment type="catalytic activity">
    <reaction evidence="12 13">
        <text>tRNA(Cys) + L-cysteine + ATP = L-cysteinyl-tRNA(Cys) + AMP + diphosphate</text>
        <dbReference type="Rhea" id="RHEA:17773"/>
        <dbReference type="Rhea" id="RHEA-COMP:9661"/>
        <dbReference type="Rhea" id="RHEA-COMP:9679"/>
        <dbReference type="ChEBI" id="CHEBI:30616"/>
        <dbReference type="ChEBI" id="CHEBI:33019"/>
        <dbReference type="ChEBI" id="CHEBI:35235"/>
        <dbReference type="ChEBI" id="CHEBI:78442"/>
        <dbReference type="ChEBI" id="CHEBI:78517"/>
        <dbReference type="ChEBI" id="CHEBI:456215"/>
        <dbReference type="EC" id="6.1.1.16"/>
    </reaction>
</comment>
<evidence type="ECO:0000256" key="8">
    <source>
        <dbReference type="ARBA" id="ARBA00022833"/>
    </source>
</evidence>
<dbReference type="InterPro" id="IPR015273">
    <property type="entry name" value="Cys-tRNA-synt_Ia_DALR"/>
</dbReference>
<keyword evidence="4 13" id="KW-0963">Cytoplasm</keyword>
<dbReference type="AlphaFoldDB" id="A0A1I0B663"/>
<dbReference type="InterPro" id="IPR056411">
    <property type="entry name" value="CysS_C"/>
</dbReference>
<evidence type="ECO:0000256" key="5">
    <source>
        <dbReference type="ARBA" id="ARBA00022598"/>
    </source>
</evidence>
<dbReference type="InterPro" id="IPR009080">
    <property type="entry name" value="tRNAsynth_Ia_anticodon-bd"/>
</dbReference>
<keyword evidence="10 13" id="KW-0648">Protein biosynthesis</keyword>
<dbReference type="HAMAP" id="MF_00041">
    <property type="entry name" value="Cys_tRNA_synth"/>
    <property type="match status" value="1"/>
</dbReference>
<comment type="cofactor">
    <cofactor evidence="13">
        <name>Zn(2+)</name>
        <dbReference type="ChEBI" id="CHEBI:29105"/>
    </cofactor>
    <text evidence="13">Binds 1 zinc ion per subunit.</text>
</comment>
<dbReference type="EMBL" id="FOIF01000032">
    <property type="protein sequence ID" value="SET01897.1"/>
    <property type="molecule type" value="Genomic_DNA"/>
</dbReference>
<dbReference type="InterPro" id="IPR015803">
    <property type="entry name" value="Cys-tRNA-ligase"/>
</dbReference>
<keyword evidence="6 13" id="KW-0479">Metal-binding</keyword>
<feature type="short sequence motif" description="'KMSKS' region" evidence="13">
    <location>
        <begin position="265"/>
        <end position="269"/>
    </location>
</feature>
<dbReference type="Pfam" id="PF01406">
    <property type="entry name" value="tRNA-synt_1e"/>
    <property type="match status" value="1"/>
</dbReference>
<feature type="short sequence motif" description="'HIGH' region" evidence="13">
    <location>
        <begin position="30"/>
        <end position="40"/>
    </location>
</feature>
<dbReference type="InterPro" id="IPR032678">
    <property type="entry name" value="tRNA-synt_1_cat_dom"/>
</dbReference>
<evidence type="ECO:0000256" key="3">
    <source>
        <dbReference type="ARBA" id="ARBA00011245"/>
    </source>
</evidence>
<feature type="binding site" evidence="13">
    <location>
        <position position="28"/>
    </location>
    <ligand>
        <name>Zn(2+)</name>
        <dbReference type="ChEBI" id="CHEBI:29105"/>
    </ligand>
</feature>
<evidence type="ECO:0000313" key="17">
    <source>
        <dbReference type="Proteomes" id="UP000243819"/>
    </source>
</evidence>
<dbReference type="InterPro" id="IPR024909">
    <property type="entry name" value="Cys-tRNA/MSH_ligase"/>
</dbReference>
<keyword evidence="14" id="KW-0175">Coiled coil</keyword>
<evidence type="ECO:0000256" key="4">
    <source>
        <dbReference type="ARBA" id="ARBA00022490"/>
    </source>
</evidence>
<dbReference type="FunFam" id="3.40.50.620:FF:000009">
    <property type="entry name" value="Cysteine--tRNA ligase"/>
    <property type="match status" value="1"/>
</dbReference>
<dbReference type="NCBIfam" id="TIGR00435">
    <property type="entry name" value="cysS"/>
    <property type="match status" value="1"/>
</dbReference>
<dbReference type="SUPFAM" id="SSF52374">
    <property type="entry name" value="Nucleotidylyl transferase"/>
    <property type="match status" value="1"/>
</dbReference>
<feature type="binding site" evidence="13">
    <location>
        <position position="237"/>
    </location>
    <ligand>
        <name>Zn(2+)</name>
        <dbReference type="ChEBI" id="CHEBI:29105"/>
    </ligand>
</feature>
<protein>
    <recommendedName>
        <fullName evidence="13">Cysteine--tRNA ligase</fullName>
        <ecNumber evidence="13">6.1.1.16</ecNumber>
    </recommendedName>
    <alternativeName>
        <fullName evidence="13">Cysteinyl-tRNA synthetase</fullName>
        <shortName evidence="13">CysRS</shortName>
    </alternativeName>
</protein>
<keyword evidence="11 13" id="KW-0030">Aminoacyl-tRNA synthetase</keyword>
<feature type="coiled-coil region" evidence="14">
    <location>
        <begin position="414"/>
        <end position="441"/>
    </location>
</feature>
<dbReference type="EC" id="6.1.1.16" evidence="13"/>
<comment type="subcellular location">
    <subcellularLocation>
        <location evidence="1 13">Cytoplasm</location>
    </subcellularLocation>
</comment>
<dbReference type="Proteomes" id="UP000243819">
    <property type="component" value="Unassembled WGS sequence"/>
</dbReference>
<dbReference type="Gene3D" id="1.20.120.1910">
    <property type="entry name" value="Cysteine-tRNA ligase, C-terminal anti-codon recognition domain"/>
    <property type="match status" value="1"/>
</dbReference>
<dbReference type="GO" id="GO:0008270">
    <property type="term" value="F:zinc ion binding"/>
    <property type="evidence" value="ECO:0007669"/>
    <property type="project" value="UniProtKB-UniRule"/>
</dbReference>
<evidence type="ECO:0000256" key="11">
    <source>
        <dbReference type="ARBA" id="ARBA00023146"/>
    </source>
</evidence>
<evidence type="ECO:0000259" key="15">
    <source>
        <dbReference type="SMART" id="SM00840"/>
    </source>
</evidence>
<evidence type="ECO:0000256" key="14">
    <source>
        <dbReference type="SAM" id="Coils"/>
    </source>
</evidence>
<comment type="subunit">
    <text evidence="3 13">Monomer.</text>
</comment>
<accession>A0A1I0B663</accession>
<keyword evidence="8 13" id="KW-0862">Zinc</keyword>
<dbReference type="PRINTS" id="PR00983">
    <property type="entry name" value="TRNASYNTHCYS"/>
</dbReference>
<dbReference type="Gene3D" id="3.40.50.620">
    <property type="entry name" value="HUPs"/>
    <property type="match status" value="1"/>
</dbReference>
<reference evidence="17" key="1">
    <citation type="submission" date="2016-10" db="EMBL/GenBank/DDBJ databases">
        <authorList>
            <person name="Varghese N."/>
            <person name="Submissions S."/>
        </authorList>
    </citation>
    <scope>NUCLEOTIDE SEQUENCE [LARGE SCALE GENOMIC DNA]</scope>
    <source>
        <strain evidence="17">DSM 13577</strain>
    </source>
</reference>
<evidence type="ECO:0000256" key="13">
    <source>
        <dbReference type="HAMAP-Rule" id="MF_00041"/>
    </source>
</evidence>
<dbReference type="GO" id="GO:0005829">
    <property type="term" value="C:cytosol"/>
    <property type="evidence" value="ECO:0007669"/>
    <property type="project" value="TreeGrafter"/>
</dbReference>
<keyword evidence="9 13" id="KW-0067">ATP-binding</keyword>
<evidence type="ECO:0000256" key="12">
    <source>
        <dbReference type="ARBA" id="ARBA00047398"/>
    </source>
</evidence>
<dbReference type="GO" id="GO:0004817">
    <property type="term" value="F:cysteine-tRNA ligase activity"/>
    <property type="evidence" value="ECO:0007669"/>
    <property type="project" value="UniProtKB-UniRule"/>
</dbReference>
<keyword evidence="17" id="KW-1185">Reference proteome</keyword>
<evidence type="ECO:0000256" key="9">
    <source>
        <dbReference type="ARBA" id="ARBA00022840"/>
    </source>
</evidence>
<organism evidence="16 17">
    <name type="scientific">Anaerobranca gottschalkii DSM 13577</name>
    <dbReference type="NCBI Taxonomy" id="1120990"/>
    <lineage>
        <taxon>Bacteria</taxon>
        <taxon>Bacillati</taxon>
        <taxon>Bacillota</taxon>
        <taxon>Clostridia</taxon>
        <taxon>Eubacteriales</taxon>
        <taxon>Proteinivoracaceae</taxon>
        <taxon>Anaerobranca</taxon>
    </lineage>
</organism>
<dbReference type="InterPro" id="IPR014729">
    <property type="entry name" value="Rossmann-like_a/b/a_fold"/>
</dbReference>
<dbReference type="Pfam" id="PF09190">
    <property type="entry name" value="DALR_2"/>
    <property type="match status" value="1"/>
</dbReference>
<dbReference type="OrthoDB" id="9815130at2"/>
<dbReference type="SUPFAM" id="SSF47323">
    <property type="entry name" value="Anticodon-binding domain of a subclass of class I aminoacyl-tRNA synthetases"/>
    <property type="match status" value="1"/>
</dbReference>
<comment type="similarity">
    <text evidence="2 13">Belongs to the class-I aminoacyl-tRNA synthetase family.</text>
</comment>
<evidence type="ECO:0000256" key="1">
    <source>
        <dbReference type="ARBA" id="ARBA00004496"/>
    </source>
</evidence>
<sequence length="469" mass="54347">MIKLYNSLTKRVEELQPVNEGKIKMYVCGPTVYNYFHIGNARTFLMFDVIRQYLKQRGYEVTYVQNFTDIDDKLIVKANELGITVKELAEEMIIKYFEDARALRIKDADFHPKATETIDEIIKIIQGLIDKGLAYIGGKDVFFDTEKFKEYGKLSGQNLEKLEVGSRVEVDVNKKNPLDFVLWKGAKPGEPKWESPWGEGRPGWHIECSAMSKKHLGETIDIHGGGEDLAFPHHENEIAQSEGLSGKTFAKYWLHVGFLQIDNKKMSKSEGNSLMVRDLRQKFSPLAIRLFLMSGHYRNPINFSEELLQGAQRSLERINTAYDNLNYAINSATEDELDLIDKETITKADELVEKYFRVMDDDFNTADGLSVLFELVREINIYLQRERNNLLVLNHLRTAFEKINQVFDLLWGKEEQLNTEIERLIEERQQARKAKNFKRADEIRDQLLSMGIILEDTKNGVRWKFVGKE</sequence>